<evidence type="ECO:0000313" key="6">
    <source>
        <dbReference type="EMBL" id="GAA2425064.1"/>
    </source>
</evidence>
<dbReference type="Proteomes" id="UP001500460">
    <property type="component" value="Unassembled WGS sequence"/>
</dbReference>
<evidence type="ECO:0000313" key="7">
    <source>
        <dbReference type="Proteomes" id="UP001500460"/>
    </source>
</evidence>
<feature type="DNA-binding region" description="H-T-H motif" evidence="4">
    <location>
        <begin position="30"/>
        <end position="49"/>
    </location>
</feature>
<protein>
    <submittedName>
        <fullName evidence="6">TetR/AcrR family transcriptional regulator</fullName>
    </submittedName>
</protein>
<dbReference type="PANTHER" id="PTHR30055:SF234">
    <property type="entry name" value="HTH-TYPE TRANSCRIPTIONAL REGULATOR BETI"/>
    <property type="match status" value="1"/>
</dbReference>
<evidence type="ECO:0000256" key="4">
    <source>
        <dbReference type="PROSITE-ProRule" id="PRU00335"/>
    </source>
</evidence>
<keyword evidence="3" id="KW-0804">Transcription</keyword>
<proteinExistence type="predicted"/>
<gene>
    <name evidence="6" type="ORF">GCM10010421_09640</name>
</gene>
<keyword evidence="7" id="KW-1185">Reference proteome</keyword>
<keyword evidence="2 4" id="KW-0238">DNA-binding</keyword>
<dbReference type="PRINTS" id="PR00455">
    <property type="entry name" value="HTHTETR"/>
</dbReference>
<comment type="caution">
    <text evidence="6">The sequence shown here is derived from an EMBL/GenBank/DDBJ whole genome shotgun (WGS) entry which is preliminary data.</text>
</comment>
<dbReference type="SUPFAM" id="SSF46689">
    <property type="entry name" value="Homeodomain-like"/>
    <property type="match status" value="1"/>
</dbReference>
<dbReference type="EMBL" id="BAAATK010000004">
    <property type="protein sequence ID" value="GAA2425064.1"/>
    <property type="molecule type" value="Genomic_DNA"/>
</dbReference>
<dbReference type="PANTHER" id="PTHR30055">
    <property type="entry name" value="HTH-TYPE TRANSCRIPTIONAL REGULATOR RUTR"/>
    <property type="match status" value="1"/>
</dbReference>
<dbReference type="InterPro" id="IPR036271">
    <property type="entry name" value="Tet_transcr_reg_TetR-rel_C_sf"/>
</dbReference>
<name>A0ABP5WF13_9ACTN</name>
<dbReference type="InterPro" id="IPR009057">
    <property type="entry name" value="Homeodomain-like_sf"/>
</dbReference>
<reference evidence="7" key="1">
    <citation type="journal article" date="2019" name="Int. J. Syst. Evol. Microbiol.">
        <title>The Global Catalogue of Microorganisms (GCM) 10K type strain sequencing project: providing services to taxonomists for standard genome sequencing and annotation.</title>
        <authorList>
            <consortium name="The Broad Institute Genomics Platform"/>
            <consortium name="The Broad Institute Genome Sequencing Center for Infectious Disease"/>
            <person name="Wu L."/>
            <person name="Ma J."/>
        </authorList>
    </citation>
    <scope>NUCLEOTIDE SEQUENCE [LARGE SCALE GENOMIC DNA]</scope>
    <source>
        <strain evidence="7">JCM 6922</strain>
    </source>
</reference>
<dbReference type="Pfam" id="PF00440">
    <property type="entry name" value="TetR_N"/>
    <property type="match status" value="1"/>
</dbReference>
<dbReference type="Gene3D" id="1.10.357.10">
    <property type="entry name" value="Tetracycline Repressor, domain 2"/>
    <property type="match status" value="1"/>
</dbReference>
<dbReference type="RefSeq" id="WP_344600076.1">
    <property type="nucleotide sequence ID" value="NZ_BAAATK010000004.1"/>
</dbReference>
<accession>A0ABP5WF13</accession>
<evidence type="ECO:0000256" key="3">
    <source>
        <dbReference type="ARBA" id="ARBA00023163"/>
    </source>
</evidence>
<evidence type="ECO:0000256" key="1">
    <source>
        <dbReference type="ARBA" id="ARBA00023015"/>
    </source>
</evidence>
<dbReference type="InterPro" id="IPR001647">
    <property type="entry name" value="HTH_TetR"/>
</dbReference>
<dbReference type="SUPFAM" id="SSF48498">
    <property type="entry name" value="Tetracyclin repressor-like, C-terminal domain"/>
    <property type="match status" value="1"/>
</dbReference>
<evidence type="ECO:0000256" key="2">
    <source>
        <dbReference type="ARBA" id="ARBA00023125"/>
    </source>
</evidence>
<dbReference type="InterPro" id="IPR050109">
    <property type="entry name" value="HTH-type_TetR-like_transc_reg"/>
</dbReference>
<keyword evidence="1" id="KW-0805">Transcription regulation</keyword>
<organism evidence="6 7">
    <name type="scientific">Streptomyces glaucus</name>
    <dbReference type="NCBI Taxonomy" id="284029"/>
    <lineage>
        <taxon>Bacteria</taxon>
        <taxon>Bacillati</taxon>
        <taxon>Actinomycetota</taxon>
        <taxon>Actinomycetes</taxon>
        <taxon>Kitasatosporales</taxon>
        <taxon>Streptomycetaceae</taxon>
        <taxon>Streptomyces</taxon>
    </lineage>
</organism>
<feature type="domain" description="HTH tetR-type" evidence="5">
    <location>
        <begin position="7"/>
        <end position="67"/>
    </location>
</feature>
<evidence type="ECO:0000259" key="5">
    <source>
        <dbReference type="PROSITE" id="PS50977"/>
    </source>
</evidence>
<sequence length="195" mass="21293">MKQARARLTHAVILNAAGEIFAERGFTDTDLQSVADRIGLTKGALYGHFPSKAALAAAVIEDFERSWAEVTTAARHSSRPALQTLTRLLLELSRRTAEDIRFLSGLRLKMAAARARGAEEPHLAELYDLLTSLVLLSQEQGDIHAGRRPELLVPLLISLILGTWELGLVTGEEHAADLVPSLWETILPALQLSSD</sequence>
<dbReference type="PROSITE" id="PS50977">
    <property type="entry name" value="HTH_TETR_2"/>
    <property type="match status" value="1"/>
</dbReference>